<dbReference type="EMBL" id="LK932512">
    <property type="protein sequence ID" value="CDS86977.1"/>
    <property type="molecule type" value="Genomic_DNA"/>
</dbReference>
<keyword evidence="2" id="KW-0732">Signal</keyword>
<dbReference type="RefSeq" id="WP_074073542.1">
    <property type="nucleotide sequence ID" value="NZ_CAADAM010000002.1"/>
</dbReference>
<reference evidence="5" key="1">
    <citation type="submission" date="2014-07" db="EMBL/GenBank/DDBJ databases">
        <authorList>
            <person name="Monot Marc"/>
        </authorList>
    </citation>
    <scope>NUCLEOTIDE SEQUENCE</scope>
    <source>
        <strain evidence="5">7032989</strain>
        <strain evidence="3">7032994</strain>
    </source>
</reference>
<name>A0A069ANW8_CLODI</name>
<evidence type="ECO:0000256" key="2">
    <source>
        <dbReference type="SAM" id="SignalP"/>
    </source>
</evidence>
<proteinExistence type="predicted"/>
<dbReference type="AlphaFoldDB" id="A0A069ANW8"/>
<evidence type="ECO:0000313" key="3">
    <source>
        <dbReference type="EMBL" id="CDS86522.1"/>
    </source>
</evidence>
<evidence type="ECO:0000313" key="5">
    <source>
        <dbReference type="EMBL" id="CDT21746.1"/>
    </source>
</evidence>
<protein>
    <submittedName>
        <fullName evidence="5">Putative ribosome recycling factor</fullName>
    </submittedName>
</protein>
<accession>A0A069ANW8</accession>
<feature type="region of interest" description="Disordered" evidence="1">
    <location>
        <begin position="25"/>
        <end position="44"/>
    </location>
</feature>
<gene>
    <name evidence="5" type="ORF">BN1095_340247</name>
    <name evidence="4" type="ORF">BN1096_590012</name>
    <name evidence="3" type="ORF">BN1097_570012</name>
</gene>
<feature type="compositionally biased region" description="Polar residues" evidence="1">
    <location>
        <begin position="31"/>
        <end position="44"/>
    </location>
</feature>
<dbReference type="EMBL" id="LK933005">
    <property type="protein sequence ID" value="CDT21746.1"/>
    <property type="molecule type" value="Genomic_DNA"/>
</dbReference>
<feature type="chain" id="PRO_5007955334" evidence="2">
    <location>
        <begin position="22"/>
        <end position="199"/>
    </location>
</feature>
<evidence type="ECO:0000313" key="4">
    <source>
        <dbReference type="EMBL" id="CDS86977.1"/>
    </source>
</evidence>
<dbReference type="PROSITE" id="PS51257">
    <property type="entry name" value="PROKAR_LIPOPROTEIN"/>
    <property type="match status" value="1"/>
</dbReference>
<feature type="signal peptide" evidence="2">
    <location>
        <begin position="1"/>
        <end position="21"/>
    </location>
</feature>
<evidence type="ECO:0000256" key="1">
    <source>
        <dbReference type="SAM" id="MobiDB-lite"/>
    </source>
</evidence>
<organism evidence="5">
    <name type="scientific">Clostridioides difficile</name>
    <name type="common">Peptoclostridium difficile</name>
    <dbReference type="NCBI Taxonomy" id="1496"/>
    <lineage>
        <taxon>Bacteria</taxon>
        <taxon>Bacillati</taxon>
        <taxon>Bacillota</taxon>
        <taxon>Clostridia</taxon>
        <taxon>Peptostreptococcales</taxon>
        <taxon>Peptostreptococcaceae</taxon>
        <taxon>Clostridioides</taxon>
    </lineage>
</organism>
<sequence>MKLKRTLFVGLALVLAIGITACTKNNEKPSENTGKNPNESVNNNERYMNYYSTSYNDYIAGLNRYSIYDTPESINNQFKDKEYPGNEKYLSDVKAAYKDSRDKIQSFVTSLKKDGKTEDTELKKMNDDLIAEGERLVKDIDKRIEKLDKVSDEDMKKGQNDFIKLVHGTEDVGNDIGSGFRKMIKDMNDRLGITGNNKK</sequence>
<dbReference type="EMBL" id="LK932395">
    <property type="protein sequence ID" value="CDS86522.1"/>
    <property type="molecule type" value="Genomic_DNA"/>
</dbReference>